<evidence type="ECO:0000256" key="3">
    <source>
        <dbReference type="ARBA" id="ARBA00022692"/>
    </source>
</evidence>
<evidence type="ECO:0000256" key="1">
    <source>
        <dbReference type="ARBA" id="ARBA00004141"/>
    </source>
</evidence>
<keyword evidence="3 8" id="KW-0812">Transmembrane</keyword>
<comment type="caution">
    <text evidence="10">The sequence shown here is derived from an EMBL/GenBank/DDBJ whole genome shotgun (WGS) entry which is preliminary data.</text>
</comment>
<feature type="transmembrane region" description="Helical" evidence="8">
    <location>
        <begin position="244"/>
        <end position="273"/>
    </location>
</feature>
<evidence type="ECO:0000256" key="8">
    <source>
        <dbReference type="SAM" id="Phobius"/>
    </source>
</evidence>
<feature type="transmembrane region" description="Helical" evidence="8">
    <location>
        <begin position="293"/>
        <end position="311"/>
    </location>
</feature>
<evidence type="ECO:0000256" key="4">
    <source>
        <dbReference type="ARBA" id="ARBA00022989"/>
    </source>
</evidence>
<dbReference type="Gene3D" id="1.20.1530.20">
    <property type="match status" value="1"/>
</dbReference>
<name>A0ABX1C741_9ACTN</name>
<keyword evidence="5" id="KW-0406">Ion transport</keyword>
<feature type="transmembrane region" description="Helical" evidence="8">
    <location>
        <begin position="6"/>
        <end position="24"/>
    </location>
</feature>
<feature type="transmembrane region" description="Helical" evidence="8">
    <location>
        <begin position="100"/>
        <end position="121"/>
    </location>
</feature>
<dbReference type="InterPro" id="IPR050794">
    <property type="entry name" value="CPA2_transporter"/>
</dbReference>
<feature type="transmembrane region" description="Helical" evidence="8">
    <location>
        <begin position="173"/>
        <end position="198"/>
    </location>
</feature>
<accession>A0ABX1C741</accession>
<gene>
    <name evidence="10" type="ORF">HCK00_25330</name>
</gene>
<protein>
    <submittedName>
        <fullName evidence="10">Cation:proton antiporter</fullName>
    </submittedName>
</protein>
<dbReference type="Pfam" id="PF00999">
    <property type="entry name" value="Na_H_Exchanger"/>
    <property type="match status" value="1"/>
</dbReference>
<evidence type="ECO:0000259" key="9">
    <source>
        <dbReference type="Pfam" id="PF00999"/>
    </source>
</evidence>
<evidence type="ECO:0000256" key="6">
    <source>
        <dbReference type="ARBA" id="ARBA00023136"/>
    </source>
</evidence>
<evidence type="ECO:0000256" key="5">
    <source>
        <dbReference type="ARBA" id="ARBA00023065"/>
    </source>
</evidence>
<evidence type="ECO:0000313" key="10">
    <source>
        <dbReference type="EMBL" id="NJQ03747.1"/>
    </source>
</evidence>
<evidence type="ECO:0000256" key="2">
    <source>
        <dbReference type="ARBA" id="ARBA00022448"/>
    </source>
</evidence>
<evidence type="ECO:0000256" key="7">
    <source>
        <dbReference type="SAM" id="MobiDB-lite"/>
    </source>
</evidence>
<feature type="transmembrane region" description="Helical" evidence="8">
    <location>
        <begin position="381"/>
        <end position="403"/>
    </location>
</feature>
<keyword evidence="6 8" id="KW-0472">Membrane</keyword>
<feature type="transmembrane region" description="Helical" evidence="8">
    <location>
        <begin position="141"/>
        <end position="161"/>
    </location>
</feature>
<feature type="transmembrane region" description="Helical" evidence="8">
    <location>
        <begin position="318"/>
        <end position="340"/>
    </location>
</feature>
<comment type="subcellular location">
    <subcellularLocation>
        <location evidence="1">Membrane</location>
        <topology evidence="1">Multi-pass membrane protein</topology>
    </subcellularLocation>
</comment>
<proteinExistence type="predicted"/>
<feature type="transmembrane region" description="Helical" evidence="8">
    <location>
        <begin position="36"/>
        <end position="55"/>
    </location>
</feature>
<dbReference type="EMBL" id="JAATEN010000029">
    <property type="protein sequence ID" value="NJQ03747.1"/>
    <property type="molecule type" value="Genomic_DNA"/>
</dbReference>
<dbReference type="PANTHER" id="PTHR32468:SF0">
    <property type="entry name" value="K(+)_H(+) ANTIPORTER 1"/>
    <property type="match status" value="1"/>
</dbReference>
<organism evidence="10 11">
    <name type="scientific">Streptomyces zingiberis</name>
    <dbReference type="NCBI Taxonomy" id="2053010"/>
    <lineage>
        <taxon>Bacteria</taxon>
        <taxon>Bacillati</taxon>
        <taxon>Actinomycetota</taxon>
        <taxon>Actinomycetes</taxon>
        <taxon>Kitasatosporales</taxon>
        <taxon>Streptomycetaceae</taxon>
        <taxon>Streptomyces</taxon>
    </lineage>
</organism>
<keyword evidence="4 8" id="KW-1133">Transmembrane helix</keyword>
<feature type="domain" description="Cation/H+ exchanger transmembrane" evidence="9">
    <location>
        <begin position="22"/>
        <end position="401"/>
    </location>
</feature>
<dbReference type="Proteomes" id="UP000695264">
    <property type="component" value="Unassembled WGS sequence"/>
</dbReference>
<dbReference type="InterPro" id="IPR038770">
    <property type="entry name" value="Na+/solute_symporter_sf"/>
</dbReference>
<dbReference type="RefSeq" id="WP_168104363.1">
    <property type="nucleotide sequence ID" value="NZ_JAATEN010000029.1"/>
</dbReference>
<dbReference type="PANTHER" id="PTHR32468">
    <property type="entry name" value="CATION/H + ANTIPORTER"/>
    <property type="match status" value="1"/>
</dbReference>
<keyword evidence="11" id="KW-1185">Reference proteome</keyword>
<reference evidence="10 11" key="1">
    <citation type="submission" date="2020-03" db="EMBL/GenBank/DDBJ databases">
        <title>WGS of actinomycetes isolated from Thailand.</title>
        <authorList>
            <person name="Thawai C."/>
        </authorList>
    </citation>
    <scope>NUCLEOTIDE SEQUENCE [LARGE SCALE GENOMIC DNA]</scope>
    <source>
        <strain evidence="10 11">PLAI 1-29</strain>
    </source>
</reference>
<feature type="region of interest" description="Disordered" evidence="7">
    <location>
        <begin position="406"/>
        <end position="458"/>
    </location>
</feature>
<sequence>MDTETLVTVAIGDLALIVLASRLLGALARRCGQPAVIGQIAAGIALGPTLLGRLPGDPTTWLFPPGVLPYLTVLSQIAVVLFMFVVGYETDWRQLRRGGRAAATVAVCALLVPAGMGAGVAGLFPGAFGAVRPDGADGRTFVLFMAVAVSVTALPVLAAIVRERGLAGTPEGTVATAAAGLMDVVAWLVLAGVLAGAGHAAARPWTVTLLLISGFTLVMVLVVRPVLGRWQARSAAGGPHQLTAALALALGSAWVTAGLGLHPVFGGLLAGLAMPRRGGVPEAGVLRPMEQTAGLLLPLFFVTTGLSFDIGTVDGDGALLLLLVVAVAVTGKLVPGYAAARLGGLDRRPSAVVAALVNTRGLTELIVLNVALEAGVIGRDLFTVLVLMALITTLMTGPLLTLVERWQGGAGGPPPDRPPGRRRDRGGGDRPGDRRGTPEGVAGPAAPAVPPPPGAGRP</sequence>
<feature type="transmembrane region" description="Helical" evidence="8">
    <location>
        <begin position="204"/>
        <end position="223"/>
    </location>
</feature>
<dbReference type="InterPro" id="IPR006153">
    <property type="entry name" value="Cation/H_exchanger_TM"/>
</dbReference>
<keyword evidence="2" id="KW-0813">Transport</keyword>
<evidence type="ECO:0000313" key="11">
    <source>
        <dbReference type="Proteomes" id="UP000695264"/>
    </source>
</evidence>
<feature type="transmembrane region" description="Helical" evidence="8">
    <location>
        <begin position="67"/>
        <end position="88"/>
    </location>
</feature>
<feature type="compositionally biased region" description="Pro residues" evidence="7">
    <location>
        <begin position="447"/>
        <end position="458"/>
    </location>
</feature>
<feature type="compositionally biased region" description="Basic and acidic residues" evidence="7">
    <location>
        <begin position="418"/>
        <end position="437"/>
    </location>
</feature>